<reference evidence="1 2" key="1">
    <citation type="journal article" date="2020" name="Cell">
        <title>Large-Scale Comparative Analyses of Tick Genomes Elucidate Their Genetic Diversity and Vector Capacities.</title>
        <authorList>
            <consortium name="Tick Genome and Microbiome Consortium (TIGMIC)"/>
            <person name="Jia N."/>
            <person name="Wang J."/>
            <person name="Shi W."/>
            <person name="Du L."/>
            <person name="Sun Y."/>
            <person name="Zhan W."/>
            <person name="Jiang J.F."/>
            <person name="Wang Q."/>
            <person name="Zhang B."/>
            <person name="Ji P."/>
            <person name="Bell-Sakyi L."/>
            <person name="Cui X.M."/>
            <person name="Yuan T.T."/>
            <person name="Jiang B.G."/>
            <person name="Yang W.F."/>
            <person name="Lam T.T."/>
            <person name="Chang Q.C."/>
            <person name="Ding S.J."/>
            <person name="Wang X.J."/>
            <person name="Zhu J.G."/>
            <person name="Ruan X.D."/>
            <person name="Zhao L."/>
            <person name="Wei J.T."/>
            <person name="Ye R.Z."/>
            <person name="Que T.C."/>
            <person name="Du C.H."/>
            <person name="Zhou Y.H."/>
            <person name="Cheng J.X."/>
            <person name="Dai P.F."/>
            <person name="Guo W.B."/>
            <person name="Han X.H."/>
            <person name="Huang E.J."/>
            <person name="Li L.F."/>
            <person name="Wei W."/>
            <person name="Gao Y.C."/>
            <person name="Liu J.Z."/>
            <person name="Shao H.Z."/>
            <person name="Wang X."/>
            <person name="Wang C.C."/>
            <person name="Yang T.C."/>
            <person name="Huo Q.B."/>
            <person name="Li W."/>
            <person name="Chen H.Y."/>
            <person name="Chen S.E."/>
            <person name="Zhou L.G."/>
            <person name="Ni X.B."/>
            <person name="Tian J.H."/>
            <person name="Sheng Y."/>
            <person name="Liu T."/>
            <person name="Pan Y.S."/>
            <person name="Xia L.Y."/>
            <person name="Li J."/>
            <person name="Zhao F."/>
            <person name="Cao W.C."/>
        </authorList>
    </citation>
    <scope>NUCLEOTIDE SEQUENCE [LARGE SCALE GENOMIC DNA]</scope>
    <source>
        <strain evidence="1">Iper-2018</strain>
    </source>
</reference>
<name>A0AC60P286_IXOPE</name>
<keyword evidence="2" id="KW-1185">Reference proteome</keyword>
<dbReference type="EMBL" id="JABSTQ010011252">
    <property type="protein sequence ID" value="KAG0413505.1"/>
    <property type="molecule type" value="Genomic_DNA"/>
</dbReference>
<organism evidence="1 2">
    <name type="scientific">Ixodes persulcatus</name>
    <name type="common">Taiga tick</name>
    <dbReference type="NCBI Taxonomy" id="34615"/>
    <lineage>
        <taxon>Eukaryota</taxon>
        <taxon>Metazoa</taxon>
        <taxon>Ecdysozoa</taxon>
        <taxon>Arthropoda</taxon>
        <taxon>Chelicerata</taxon>
        <taxon>Arachnida</taxon>
        <taxon>Acari</taxon>
        <taxon>Parasitiformes</taxon>
        <taxon>Ixodida</taxon>
        <taxon>Ixodoidea</taxon>
        <taxon>Ixodidae</taxon>
        <taxon>Ixodinae</taxon>
        <taxon>Ixodes</taxon>
    </lineage>
</organism>
<gene>
    <name evidence="1" type="ORF">HPB47_009337</name>
</gene>
<comment type="caution">
    <text evidence="1">The sequence shown here is derived from an EMBL/GenBank/DDBJ whole genome shotgun (WGS) entry which is preliminary data.</text>
</comment>
<evidence type="ECO:0000313" key="1">
    <source>
        <dbReference type="EMBL" id="KAG0413505.1"/>
    </source>
</evidence>
<sequence>MAPATTISELPVFDRRTVAKIPSFEIRWQNVGVLSHGGSMGACLSQDEEERRARLRSSQIDRQIAELARQERNVIKILLLGAGESGKSTIVKQMKIIHNEGFSDEELRSFRPTVLDNLLGSMKFVLTGMGILRINLENPKNKAYAQTVLGCQCCFDEGMAMLPFVGSALKNLWNDKGIRLAAARGFEYELNDSALYLFENMDRICSEKYVPSPRDVLRARVRTNGIIETHFKIDDIVFRHVGLLSRPVLGVARVATQVSGSGPAERTLFELSSGFAHLLCLSVSLALPHSSVVQKAQSRRHLGFNERWGGNSGRVCFNPGGSAGCLTWAASGQERRKWIQCFDDVKALLYVVALSGYDMTLQEDPGVNRLQESLKLFASICNNMFFTDTSLLAGRSAFRCCSSTNWTCSADKILYSERHLRYYLPDYKGPDYDVDSGALFIQHRFQSRNRDPGKLVYPHFTTATDTSNVQVVFQVAMDTVLRGNLKTATLL</sequence>
<proteinExistence type="predicted"/>
<evidence type="ECO:0000313" key="2">
    <source>
        <dbReference type="Proteomes" id="UP000805193"/>
    </source>
</evidence>
<protein>
    <submittedName>
        <fullName evidence="1">Uncharacterized protein</fullName>
    </submittedName>
</protein>
<accession>A0AC60P286</accession>
<dbReference type="Proteomes" id="UP000805193">
    <property type="component" value="Unassembled WGS sequence"/>
</dbReference>